<dbReference type="SUPFAM" id="SSF63829">
    <property type="entry name" value="Calcium-dependent phosphotriesterase"/>
    <property type="match status" value="1"/>
</dbReference>
<feature type="chain" id="PRO_5001815212" evidence="1">
    <location>
        <begin position="40"/>
        <end position="441"/>
    </location>
</feature>
<dbReference type="Gene3D" id="2.120.10.30">
    <property type="entry name" value="TolB, C-terminal domain"/>
    <property type="match status" value="1"/>
</dbReference>
<keyword evidence="1" id="KW-0732">Signal</keyword>
<dbReference type="HOGENOM" id="CLU_033924_0_0_1"/>
<comment type="caution">
    <text evidence="2">The sequence shown here is derived from an EMBL/GenBank/DDBJ whole genome shotgun (WGS) entry which is preliminary data.</text>
</comment>
<dbReference type="AlphaFoldDB" id="A0A086SXY0"/>
<evidence type="ECO:0000313" key="3">
    <source>
        <dbReference type="Proteomes" id="UP000029964"/>
    </source>
</evidence>
<feature type="signal peptide" evidence="1">
    <location>
        <begin position="1"/>
        <end position="39"/>
    </location>
</feature>
<keyword evidence="3" id="KW-1185">Reference proteome</keyword>
<accession>A0A086SXY0</accession>
<dbReference type="PANTHER" id="PTHR11799:SF12">
    <property type="entry name" value="PARAOXONASE-RELATED"/>
    <property type="match status" value="1"/>
</dbReference>
<reference evidence="3" key="1">
    <citation type="journal article" date="2014" name="Genome Announc.">
        <title>Genome sequence and annotation of Acremonium chrysogenum, producer of the beta-lactam antibiotic cephalosporin C.</title>
        <authorList>
            <person name="Terfehr D."/>
            <person name="Dahlmann T.A."/>
            <person name="Specht T."/>
            <person name="Zadra I."/>
            <person name="Kuernsteiner H."/>
            <person name="Kueck U."/>
        </authorList>
    </citation>
    <scope>NUCLEOTIDE SEQUENCE [LARGE SCALE GENOMIC DNA]</scope>
    <source>
        <strain evidence="3">ATCC 11550 / CBS 779.69 / DSM 880 / IAM 14645 / JCM 23072 / IMI 49137</strain>
    </source>
</reference>
<dbReference type="InterPro" id="IPR051288">
    <property type="entry name" value="Serum_paraoxonase/arylesterase"/>
</dbReference>
<evidence type="ECO:0000313" key="2">
    <source>
        <dbReference type="EMBL" id="KFH41962.1"/>
    </source>
</evidence>
<evidence type="ECO:0000256" key="1">
    <source>
        <dbReference type="SAM" id="SignalP"/>
    </source>
</evidence>
<dbReference type="PANTHER" id="PTHR11799">
    <property type="entry name" value="PARAOXONASE"/>
    <property type="match status" value="1"/>
</dbReference>
<protein>
    <submittedName>
        <fullName evidence="2">Serum paraoxonase/arylesterase-like protein</fullName>
    </submittedName>
</protein>
<dbReference type="OrthoDB" id="5307922at2759"/>
<gene>
    <name evidence="2" type="ORF">ACRE_073380</name>
</gene>
<dbReference type="EMBL" id="JPKY01000109">
    <property type="protein sequence ID" value="KFH41962.1"/>
    <property type="molecule type" value="Genomic_DNA"/>
</dbReference>
<dbReference type="Proteomes" id="UP000029964">
    <property type="component" value="Unassembled WGS sequence"/>
</dbReference>
<sequence>MPSAASLLRAGLVALLASIYAPAVMRFCQVLGLFRSVHSSVVDPSDFMVIEDTTHCEDLHHHVPSNTIFTACEDSAATRFSWFPALGAFNDPIKAMTSQGSIHVIDPKTFRSTRLQFENFDGPFVTHGIDVVSDKTDSGAVYIFAVNHVPHPSYVEHMETQGGAKNNFPAGLPKARSQIEMFRHVLGSTTARHVRSIRHPLITTPNDVLALSPTSLYITNDHFYAEGRMRFLEDVYFGAKWSTTVHVQIDRIEELDPTQGFQATIAVTGLHNNNGLGHAASPGEIAISSATSGILHIGRISQDSSTQHKVKILESIPFHSTIDNPSFYRDAYATPDDDASGHVLTGLTRAIDLPKTAHDPSKTEAIMVWLARPEKQQPDAATTASSWEHKLLFEDDGTRIRSASAAVLLGIDPKLEGGKKRAWLLVTGFSSANMVAVKVDL</sequence>
<organism evidence="2 3">
    <name type="scientific">Hapsidospora chrysogenum (strain ATCC 11550 / CBS 779.69 / DSM 880 / IAM 14645 / JCM 23072 / IMI 49137)</name>
    <name type="common">Acremonium chrysogenum</name>
    <dbReference type="NCBI Taxonomy" id="857340"/>
    <lineage>
        <taxon>Eukaryota</taxon>
        <taxon>Fungi</taxon>
        <taxon>Dikarya</taxon>
        <taxon>Ascomycota</taxon>
        <taxon>Pezizomycotina</taxon>
        <taxon>Sordariomycetes</taxon>
        <taxon>Hypocreomycetidae</taxon>
        <taxon>Hypocreales</taxon>
        <taxon>Bionectriaceae</taxon>
        <taxon>Hapsidospora</taxon>
    </lineage>
</organism>
<name>A0A086SXY0_HAPC1</name>
<proteinExistence type="predicted"/>
<dbReference type="InterPro" id="IPR011042">
    <property type="entry name" value="6-blade_b-propeller_TolB-like"/>
</dbReference>